<name>A0A8H4XEI3_9HYPO</name>
<evidence type="ECO:0000313" key="3">
    <source>
        <dbReference type="Proteomes" id="UP000622797"/>
    </source>
</evidence>
<feature type="chain" id="PRO_5034000417" evidence="1">
    <location>
        <begin position="21"/>
        <end position="323"/>
    </location>
</feature>
<dbReference type="PANTHER" id="PTHR40616">
    <property type="entry name" value="LINALOOL DEHYDRATASE_ISOMERASE DOMAIN-CONTAINING PROTEIN"/>
    <property type="match status" value="1"/>
</dbReference>
<reference evidence="2" key="2">
    <citation type="submission" date="2020-05" db="EMBL/GenBank/DDBJ databases">
        <authorList>
            <person name="Kim H.-S."/>
            <person name="Proctor R.H."/>
            <person name="Brown D.W."/>
        </authorList>
    </citation>
    <scope>NUCLEOTIDE SEQUENCE</scope>
    <source>
        <strain evidence="2">NRRL 20472</strain>
    </source>
</reference>
<reference evidence="2" key="1">
    <citation type="journal article" date="2020" name="BMC Genomics">
        <title>Correction to: Identification and distribution of gene clusters required for synthesis of sphingolipid metabolism inhibitors in diverse species of the filamentous fungus Fusarium.</title>
        <authorList>
            <person name="Kim H.S."/>
            <person name="Lohmar J.M."/>
            <person name="Busman M."/>
            <person name="Brown D.W."/>
            <person name="Naumann T.A."/>
            <person name="Divon H.H."/>
            <person name="Lysoe E."/>
            <person name="Uhlig S."/>
            <person name="Proctor R.H."/>
        </authorList>
    </citation>
    <scope>NUCLEOTIDE SEQUENCE</scope>
    <source>
        <strain evidence="2">NRRL 20472</strain>
    </source>
</reference>
<evidence type="ECO:0000313" key="2">
    <source>
        <dbReference type="EMBL" id="KAF4972198.1"/>
    </source>
</evidence>
<feature type="signal peptide" evidence="1">
    <location>
        <begin position="1"/>
        <end position="20"/>
    </location>
</feature>
<sequence length="323" mass="36913">MRLRALGPLGLIVLARTATSTSYVDSLSENAKELLTESMDWMDTYYDAKAGYLYDFSGSAALRHETRSSVWYAFGLLARNKGKDAAEAEKIIKNVIHGQYKDPADEWFGTYQKTPEEPLVGSTAYPAEIYNSWDPNWRGFIGTTLIMALEEFPKLISKPTRELMLESLHNATKGDEYRFGNLDPKKDNLYPSYSNPAIMRAFMSGWTGRRLKEANMTRSGERYAKDIIDLFERANTLSEFNSGTYTGVSLYGLTLWSKYLPKDSVMARSGPEMIKHTWKAVGDLWHPDMKNMAGPWDRSYGYDMNRYLSLMALWFWAFIGKDN</sequence>
<keyword evidence="3" id="KW-1185">Reference proteome</keyword>
<proteinExistence type="predicted"/>
<comment type="caution">
    <text evidence="2">The sequence shown here is derived from an EMBL/GenBank/DDBJ whole genome shotgun (WGS) entry which is preliminary data.</text>
</comment>
<organism evidence="2 3">
    <name type="scientific">Fusarium sarcochroum</name>
    <dbReference type="NCBI Taxonomy" id="1208366"/>
    <lineage>
        <taxon>Eukaryota</taxon>
        <taxon>Fungi</taxon>
        <taxon>Dikarya</taxon>
        <taxon>Ascomycota</taxon>
        <taxon>Pezizomycotina</taxon>
        <taxon>Sordariomycetes</taxon>
        <taxon>Hypocreomycetidae</taxon>
        <taxon>Hypocreales</taxon>
        <taxon>Nectriaceae</taxon>
        <taxon>Fusarium</taxon>
        <taxon>Fusarium lateritium species complex</taxon>
    </lineage>
</organism>
<protein>
    <submittedName>
        <fullName evidence="2">Uncharacterized protein</fullName>
    </submittedName>
</protein>
<dbReference type="AlphaFoldDB" id="A0A8H4XEI3"/>
<dbReference type="OrthoDB" id="2580323at2759"/>
<accession>A0A8H4XEI3</accession>
<gene>
    <name evidence="2" type="ORF">FSARC_1180</name>
</gene>
<keyword evidence="1" id="KW-0732">Signal</keyword>
<evidence type="ECO:0000256" key="1">
    <source>
        <dbReference type="SAM" id="SignalP"/>
    </source>
</evidence>
<dbReference type="Proteomes" id="UP000622797">
    <property type="component" value="Unassembled WGS sequence"/>
</dbReference>
<dbReference type="PANTHER" id="PTHR40616:SF1">
    <property type="entry name" value="LINALOOL DEHYDRATASE_ISOMERASE DOMAIN-CONTAINING PROTEIN"/>
    <property type="match status" value="1"/>
</dbReference>
<dbReference type="EMBL" id="JABEXW010000065">
    <property type="protein sequence ID" value="KAF4972198.1"/>
    <property type="molecule type" value="Genomic_DNA"/>
</dbReference>